<evidence type="ECO:0000313" key="3">
    <source>
        <dbReference type="EMBL" id="KAI5071272.1"/>
    </source>
</evidence>
<protein>
    <recommendedName>
        <fullName evidence="2">Protein ZIP4 homolog</fullName>
    </recommendedName>
</protein>
<dbReference type="InterPro" id="IPR019734">
    <property type="entry name" value="TPR_rpt"/>
</dbReference>
<gene>
    <name evidence="3" type="ORF">GOP47_0013523</name>
</gene>
<evidence type="ECO:0000256" key="2">
    <source>
        <dbReference type="ARBA" id="ARBA00031845"/>
    </source>
</evidence>
<sequence length="969" mass="108152">MQISEVSSEQSAASDISNDPTCLPIKTLENLVAEVEQLAPMIGCEINQKLRNLIPTFPSRLNEDQKFRIWKLSYRIWNTCVEISNSFKSGQEVDEEHAKLRHVASDLLVVAGSIGAVHSSLSKMAMFYFKTGTIWHKLENHAMAAACFEKATELSNRAKDHHRTATISQNEAEEDEKFLFDLYLTRARTAWELQQKALVRSLLGRARGMLKLSACTASRTEMYEVLAEEFLHYGKVLLARQDKASHAESIQFLEHAFEVCSDGIAAVAVVNRDGNEDDDMLGKLVRETLALNNLKFKVLRFLAAGHLQNGNFESVLKCVDILKAGPDHASTPFLALKAYVGLKRLEEAEKEAYILVAQRSTPVDVCAAAIDVLIEGSCSSAAQNTRTLQDAVKKTFAIAHARFPSSIELIVKVLDKLLTQPLDLHSKKRVETALAIAVDEKIISSVMESPQGRIQMAAVVSDFENEANTAQRCIHTLLWNSAQEFFTTKDYPTSIQLFEASLMYLSQNEASYKECRAKTLRVLCICHLALGQYDRALEYINEANKLEASSGGVFLKFKVCLQMNDAEGAAKQVQELFQCPDFEPDYLTLASHEAISCKCISVAITALSRLLELSCSSAKSSPLENKEAVLIRNIIALSLQDSSQSSAALKYFKLARSRLRELGPEGFLGSGNMEEKEAQWYAGSAWNQGLDTVKSQEWGICREFFLCAADFYEVLPDSVENLEMRRASMMLAVGATLAGNREDAEGSSVLREAVSYLDRCWKIHELVRSKSKSAASIDNTEIYLNLLSFEVKRRMKDHKAQMEILCRCSTLTGFQPKLFYSMGMCGGDCQDVEVSMAAFEAGLNLTLTSPKPDYALVAATIRRMITVADTVRRDSPRAMSIYKQAHQILLDLDAGVYPKEEVQWLISTAWNRASLHVKFNRFSLAENWMNLALDMLKHAPTMENFRAVMLDNLSCVLKRKADEPAFADD</sequence>
<evidence type="ECO:0000313" key="4">
    <source>
        <dbReference type="Proteomes" id="UP000886520"/>
    </source>
</evidence>
<dbReference type="InterPro" id="IPR039057">
    <property type="entry name" value="Spo22/ZIP4"/>
</dbReference>
<dbReference type="InterPro" id="IPR011990">
    <property type="entry name" value="TPR-like_helical_dom_sf"/>
</dbReference>
<dbReference type="OrthoDB" id="65716at2759"/>
<dbReference type="Proteomes" id="UP000886520">
    <property type="component" value="Chromosome 13"/>
</dbReference>
<dbReference type="SUPFAM" id="SSF48452">
    <property type="entry name" value="TPR-like"/>
    <property type="match status" value="2"/>
</dbReference>
<dbReference type="EMBL" id="JABFUD020000013">
    <property type="protein sequence ID" value="KAI5071272.1"/>
    <property type="molecule type" value="Genomic_DNA"/>
</dbReference>
<reference evidence="3" key="1">
    <citation type="submission" date="2021-01" db="EMBL/GenBank/DDBJ databases">
        <title>Adiantum capillus-veneris genome.</title>
        <authorList>
            <person name="Fang Y."/>
            <person name="Liao Q."/>
        </authorList>
    </citation>
    <scope>NUCLEOTIDE SEQUENCE</scope>
    <source>
        <strain evidence="3">H3</strain>
        <tissue evidence="3">Leaf</tissue>
    </source>
</reference>
<dbReference type="Pfam" id="PF08631">
    <property type="entry name" value="SPO22"/>
    <property type="match status" value="1"/>
</dbReference>
<accession>A0A9D4ZEM0</accession>
<keyword evidence="4" id="KW-1185">Reference proteome</keyword>
<organism evidence="3 4">
    <name type="scientific">Adiantum capillus-veneris</name>
    <name type="common">Maidenhair fern</name>
    <dbReference type="NCBI Taxonomy" id="13818"/>
    <lineage>
        <taxon>Eukaryota</taxon>
        <taxon>Viridiplantae</taxon>
        <taxon>Streptophyta</taxon>
        <taxon>Embryophyta</taxon>
        <taxon>Tracheophyta</taxon>
        <taxon>Polypodiopsida</taxon>
        <taxon>Polypodiidae</taxon>
        <taxon>Polypodiales</taxon>
        <taxon>Pteridineae</taxon>
        <taxon>Pteridaceae</taxon>
        <taxon>Vittarioideae</taxon>
        <taxon>Adiantum</taxon>
    </lineage>
</organism>
<dbReference type="Gene3D" id="1.25.40.10">
    <property type="entry name" value="Tetratricopeptide repeat domain"/>
    <property type="match status" value="2"/>
</dbReference>
<dbReference type="GO" id="GO:0051321">
    <property type="term" value="P:meiotic cell cycle"/>
    <property type="evidence" value="ECO:0007669"/>
    <property type="project" value="UniProtKB-KW"/>
</dbReference>
<dbReference type="PANTHER" id="PTHR40375">
    <property type="entry name" value="SPORULATION-SPECIFIC PROTEIN 22"/>
    <property type="match status" value="1"/>
</dbReference>
<dbReference type="AlphaFoldDB" id="A0A9D4ZEM0"/>
<proteinExistence type="predicted"/>
<dbReference type="GO" id="GO:0090173">
    <property type="term" value="P:regulation of synaptonemal complex assembly"/>
    <property type="evidence" value="ECO:0007669"/>
    <property type="project" value="InterPro"/>
</dbReference>
<dbReference type="PANTHER" id="PTHR40375:SF2">
    <property type="entry name" value="SPORULATION-SPECIFIC PROTEIN 22"/>
    <property type="match status" value="1"/>
</dbReference>
<name>A0A9D4ZEM0_ADICA</name>
<comment type="caution">
    <text evidence="3">The sequence shown here is derived from an EMBL/GenBank/DDBJ whole genome shotgun (WGS) entry which is preliminary data.</text>
</comment>
<dbReference type="InterPro" id="IPR013940">
    <property type="entry name" value="Spo22/ZIP4/TEX11"/>
</dbReference>
<keyword evidence="1" id="KW-0469">Meiosis</keyword>
<dbReference type="SMART" id="SM00028">
    <property type="entry name" value="TPR"/>
    <property type="match status" value="4"/>
</dbReference>
<evidence type="ECO:0000256" key="1">
    <source>
        <dbReference type="ARBA" id="ARBA00023254"/>
    </source>
</evidence>